<sequence>MAASSSLDAFHLFPRLPTELRLQIWKFAAVLPRVLTVRSVFSNLSLQPKRLEYFYSPDPAPAMFLACQESRLEALPLYTKAFSADTRYIWANFTVDTIKIDDYSLPEIKLAERQLIRWLVVESVSAGLYHYYRFGEVRGFRNLEEVDILVSDEISQWEGSINHFLYHMTVQYGELEDWEWPRIRIFQPETGVEMNSQKYHRAINRERG</sequence>
<protein>
    <recommendedName>
        <fullName evidence="1">2EXR domain-containing protein</fullName>
    </recommendedName>
</protein>
<dbReference type="Proteomes" id="UP000091956">
    <property type="component" value="Unassembled WGS sequence"/>
</dbReference>
<proteinExistence type="predicted"/>
<dbReference type="Pfam" id="PF20150">
    <property type="entry name" value="2EXR"/>
    <property type="match status" value="1"/>
</dbReference>
<dbReference type="AlphaFoldDB" id="A0A2P6FGR5"/>
<dbReference type="InterPro" id="IPR045518">
    <property type="entry name" value="2EXR"/>
</dbReference>
<dbReference type="PANTHER" id="PTHR35910">
    <property type="entry name" value="2EXR DOMAIN-CONTAINING PROTEIN"/>
    <property type="match status" value="1"/>
</dbReference>
<reference evidence="2 3" key="1">
    <citation type="submission" date="2016-03" db="EMBL/GenBank/DDBJ databases">
        <title>Comparative genomics of Pseudogymnoascus destructans, the fungus causing white-nose syndrome of bats.</title>
        <authorList>
            <person name="Palmer J.M."/>
            <person name="Drees K.P."/>
            <person name="Foster J.T."/>
            <person name="Lindner D.L."/>
        </authorList>
    </citation>
    <scope>NUCLEOTIDE SEQUENCE [LARGE SCALE GENOMIC DNA]</scope>
    <source>
        <strain evidence="2 3">UAMH 10579</strain>
    </source>
</reference>
<name>A0A2P6FGR5_9PEZI</name>
<evidence type="ECO:0000313" key="3">
    <source>
        <dbReference type="Proteomes" id="UP000091956"/>
    </source>
</evidence>
<dbReference type="RefSeq" id="XP_059320162.1">
    <property type="nucleotide sequence ID" value="XM_059464179.1"/>
</dbReference>
<organism evidence="2 3">
    <name type="scientific">Pseudogymnoascus verrucosus</name>
    <dbReference type="NCBI Taxonomy" id="342668"/>
    <lineage>
        <taxon>Eukaryota</taxon>
        <taxon>Fungi</taxon>
        <taxon>Dikarya</taxon>
        <taxon>Ascomycota</taxon>
        <taxon>Pezizomycotina</taxon>
        <taxon>Leotiomycetes</taxon>
        <taxon>Thelebolales</taxon>
        <taxon>Thelebolaceae</taxon>
        <taxon>Pseudogymnoascus</taxon>
    </lineage>
</organism>
<dbReference type="GeneID" id="84234279"/>
<reference evidence="3" key="2">
    <citation type="journal article" date="2018" name="Nat. Commun.">
        <title>Extreme sensitivity to ultraviolet light in the fungal pathogen causing white-nose syndrome of bats.</title>
        <authorList>
            <person name="Palmer J.M."/>
            <person name="Drees K.P."/>
            <person name="Foster J.T."/>
            <person name="Lindner D.L."/>
        </authorList>
    </citation>
    <scope>NUCLEOTIDE SEQUENCE [LARGE SCALE GENOMIC DNA]</scope>
    <source>
        <strain evidence="3">UAMH 10579</strain>
    </source>
</reference>
<dbReference type="EMBL" id="KV460206">
    <property type="protein sequence ID" value="PQM43830.1"/>
    <property type="molecule type" value="Genomic_DNA"/>
</dbReference>
<evidence type="ECO:0000259" key="1">
    <source>
        <dbReference type="Pfam" id="PF20150"/>
    </source>
</evidence>
<accession>A0A2P6FGR5</accession>
<keyword evidence="3" id="KW-1185">Reference proteome</keyword>
<dbReference type="PANTHER" id="PTHR35910:SF1">
    <property type="entry name" value="2EXR DOMAIN-CONTAINING PROTEIN"/>
    <property type="match status" value="1"/>
</dbReference>
<feature type="domain" description="2EXR" evidence="1">
    <location>
        <begin position="10"/>
        <end position="98"/>
    </location>
</feature>
<gene>
    <name evidence="2" type="ORF">VE01_10726</name>
</gene>
<evidence type="ECO:0000313" key="2">
    <source>
        <dbReference type="EMBL" id="PQM43830.1"/>
    </source>
</evidence>